<comment type="caution">
    <text evidence="1">The sequence shown here is derived from an EMBL/GenBank/DDBJ whole genome shotgun (WGS) entry which is preliminary data.</text>
</comment>
<proteinExistence type="predicted"/>
<reference evidence="1" key="1">
    <citation type="submission" date="2017-07" db="EMBL/GenBank/DDBJ databases">
        <title>Taro Niue Genome Assembly and Annotation.</title>
        <authorList>
            <person name="Atibalentja N."/>
            <person name="Keating K."/>
            <person name="Fields C.J."/>
        </authorList>
    </citation>
    <scope>NUCLEOTIDE SEQUENCE</scope>
    <source>
        <strain evidence="1">Niue_2</strain>
        <tissue evidence="1">Leaf</tissue>
    </source>
</reference>
<name>A0A843UHW8_COLES</name>
<keyword evidence="2" id="KW-1185">Reference proteome</keyword>
<organism evidence="1 2">
    <name type="scientific">Colocasia esculenta</name>
    <name type="common">Wild taro</name>
    <name type="synonym">Arum esculentum</name>
    <dbReference type="NCBI Taxonomy" id="4460"/>
    <lineage>
        <taxon>Eukaryota</taxon>
        <taxon>Viridiplantae</taxon>
        <taxon>Streptophyta</taxon>
        <taxon>Embryophyta</taxon>
        <taxon>Tracheophyta</taxon>
        <taxon>Spermatophyta</taxon>
        <taxon>Magnoliopsida</taxon>
        <taxon>Liliopsida</taxon>
        <taxon>Araceae</taxon>
        <taxon>Aroideae</taxon>
        <taxon>Colocasieae</taxon>
        <taxon>Colocasia</taxon>
    </lineage>
</organism>
<dbReference type="EMBL" id="NMUH01000593">
    <property type="protein sequence ID" value="MQL81857.1"/>
    <property type="molecule type" value="Genomic_DNA"/>
</dbReference>
<sequence>MVGLGRRGRLGVLPGAGQPVLFLTPSLLVAPEPHGEARHGTIVQPDYGVAAGRALGGRDGVRLLSSGRVRVGQTRRGGSRGLRS</sequence>
<evidence type="ECO:0000313" key="1">
    <source>
        <dbReference type="EMBL" id="MQL81857.1"/>
    </source>
</evidence>
<accession>A0A843UHW8</accession>
<dbReference type="Proteomes" id="UP000652761">
    <property type="component" value="Unassembled WGS sequence"/>
</dbReference>
<evidence type="ECO:0000313" key="2">
    <source>
        <dbReference type="Proteomes" id="UP000652761"/>
    </source>
</evidence>
<protein>
    <submittedName>
        <fullName evidence="1">Uncharacterized protein</fullName>
    </submittedName>
</protein>
<dbReference type="AlphaFoldDB" id="A0A843UHW8"/>
<gene>
    <name evidence="1" type="ORF">Taro_014328</name>
</gene>